<dbReference type="PROSITE" id="PS50157">
    <property type="entry name" value="ZINC_FINGER_C2H2_2"/>
    <property type="match status" value="2"/>
</dbReference>
<feature type="region of interest" description="Disordered" evidence="8">
    <location>
        <begin position="279"/>
        <end position="324"/>
    </location>
</feature>
<feature type="compositionally biased region" description="Basic and acidic residues" evidence="8">
    <location>
        <begin position="293"/>
        <end position="306"/>
    </location>
</feature>
<keyword evidence="2" id="KW-0479">Metal-binding</keyword>
<feature type="domain" description="C2H2-type" evidence="9">
    <location>
        <begin position="565"/>
        <end position="592"/>
    </location>
</feature>
<evidence type="ECO:0000256" key="5">
    <source>
        <dbReference type="ARBA" id="ARBA00022833"/>
    </source>
</evidence>
<protein>
    <recommendedName>
        <fullName evidence="9">C2H2-type domain-containing protein</fullName>
    </recommendedName>
</protein>
<reference evidence="10 11" key="1">
    <citation type="submission" date="2024-08" db="EMBL/GenBank/DDBJ databases">
        <authorList>
            <person name="Cucini C."/>
            <person name="Frati F."/>
        </authorList>
    </citation>
    <scope>NUCLEOTIDE SEQUENCE [LARGE SCALE GENOMIC DNA]</scope>
</reference>
<evidence type="ECO:0000256" key="1">
    <source>
        <dbReference type="ARBA" id="ARBA00004123"/>
    </source>
</evidence>
<evidence type="ECO:0000256" key="2">
    <source>
        <dbReference type="ARBA" id="ARBA00022723"/>
    </source>
</evidence>
<organism evidence="10 11">
    <name type="scientific">Orchesella dallaii</name>
    <dbReference type="NCBI Taxonomy" id="48710"/>
    <lineage>
        <taxon>Eukaryota</taxon>
        <taxon>Metazoa</taxon>
        <taxon>Ecdysozoa</taxon>
        <taxon>Arthropoda</taxon>
        <taxon>Hexapoda</taxon>
        <taxon>Collembola</taxon>
        <taxon>Entomobryomorpha</taxon>
        <taxon>Entomobryoidea</taxon>
        <taxon>Orchesellidae</taxon>
        <taxon>Orchesellinae</taxon>
        <taxon>Orchesella</taxon>
    </lineage>
</organism>
<keyword evidence="4 7" id="KW-0863">Zinc-finger</keyword>
<dbReference type="PANTHER" id="PTHR24394:SF29">
    <property type="entry name" value="MYONEURIN"/>
    <property type="match status" value="1"/>
</dbReference>
<accession>A0ABP1QNP5</accession>
<dbReference type="EMBL" id="CAXLJM020000036">
    <property type="protein sequence ID" value="CAL8105944.1"/>
    <property type="molecule type" value="Genomic_DNA"/>
</dbReference>
<evidence type="ECO:0000256" key="3">
    <source>
        <dbReference type="ARBA" id="ARBA00022737"/>
    </source>
</evidence>
<dbReference type="PROSITE" id="PS00028">
    <property type="entry name" value="ZINC_FINGER_C2H2_1"/>
    <property type="match status" value="2"/>
</dbReference>
<evidence type="ECO:0000256" key="7">
    <source>
        <dbReference type="PROSITE-ProRule" id="PRU00042"/>
    </source>
</evidence>
<dbReference type="Gene3D" id="3.30.160.60">
    <property type="entry name" value="Classic Zinc Finger"/>
    <property type="match status" value="1"/>
</dbReference>
<dbReference type="SUPFAM" id="SSF57667">
    <property type="entry name" value="beta-beta-alpha zinc fingers"/>
    <property type="match status" value="1"/>
</dbReference>
<proteinExistence type="predicted"/>
<dbReference type="InterPro" id="IPR036236">
    <property type="entry name" value="Znf_C2H2_sf"/>
</dbReference>
<evidence type="ECO:0000256" key="8">
    <source>
        <dbReference type="SAM" id="MobiDB-lite"/>
    </source>
</evidence>
<dbReference type="Proteomes" id="UP001642540">
    <property type="component" value="Unassembled WGS sequence"/>
</dbReference>
<evidence type="ECO:0000256" key="6">
    <source>
        <dbReference type="ARBA" id="ARBA00023242"/>
    </source>
</evidence>
<dbReference type="SMART" id="SM00355">
    <property type="entry name" value="ZnF_C2H2"/>
    <property type="match status" value="3"/>
</dbReference>
<feature type="domain" description="C2H2-type" evidence="9">
    <location>
        <begin position="449"/>
        <end position="476"/>
    </location>
</feature>
<gene>
    <name evidence="10" type="ORF">ODALV1_LOCUS12240</name>
</gene>
<dbReference type="PANTHER" id="PTHR24394">
    <property type="entry name" value="ZINC FINGER PROTEIN"/>
    <property type="match status" value="1"/>
</dbReference>
<comment type="subcellular location">
    <subcellularLocation>
        <location evidence="1">Nucleus</location>
    </subcellularLocation>
</comment>
<evidence type="ECO:0000313" key="11">
    <source>
        <dbReference type="Proteomes" id="UP001642540"/>
    </source>
</evidence>
<evidence type="ECO:0000256" key="4">
    <source>
        <dbReference type="ARBA" id="ARBA00022771"/>
    </source>
</evidence>
<keyword evidence="5" id="KW-0862">Zinc</keyword>
<name>A0ABP1QNP5_9HEXA</name>
<keyword evidence="6" id="KW-0539">Nucleus</keyword>
<evidence type="ECO:0000313" key="10">
    <source>
        <dbReference type="EMBL" id="CAL8105944.1"/>
    </source>
</evidence>
<keyword evidence="11" id="KW-1185">Reference proteome</keyword>
<feature type="compositionally biased region" description="Acidic residues" evidence="8">
    <location>
        <begin position="307"/>
        <end position="323"/>
    </location>
</feature>
<keyword evidence="3" id="KW-0677">Repeat</keyword>
<comment type="caution">
    <text evidence="10">The sequence shown here is derived from an EMBL/GenBank/DDBJ whole genome shotgun (WGS) entry which is preliminary data.</text>
</comment>
<evidence type="ECO:0000259" key="9">
    <source>
        <dbReference type="PROSITE" id="PS50157"/>
    </source>
</evidence>
<sequence>MSKSAPTRAGQGSSKLTFAPSVSACWNNSLPPATSTPTMIPVISSPSPQQQRKTTCLFCPNIVVLPMQQGERNKKLEKFVGNLCKHFKIQRSELPGQCTKEMFPFCAGTCEPLVMKLWRQEGALHAILQLIDETVTKIERVVADGEFLGNCGGLPCSSSMARIEQLKVTKLRDIILTSCKEKFCRRLNIEETPNKEENYEQEIENQDQGNTTENWANDVEFHYDANEGTDTSVNMEINVHETQLVDMKQEYIEQLRDVTISVADPRSVQNSVEAGDNYSQDEHHHLNFNSPPHQEHGNELYSHEEQECQDENDTSPEVEDQDLSADPNDHALVIANENDETGVTSVIQIIKQEELGPGTNAYEPEDGEVYALVNRKRRCLYEGIEIFRASGTRRFASTNYLQCGECCYTVSLPKSASRLTSRYTMIKTHILHAHKKKTGAPKRSRQREYVCTVCTKTFLNTKQLREHKATHTPDEIVKCDICMKPMSGTISVYNFLAHKFSHKNDEERRIAFANGERGASACLLSTRKNHVLCSTATPKRVQTKSVRRQVNQPKQTQRNNNANKYCCELCNRTFARKCHLARHKMSQHLKPQ</sequence>
<dbReference type="InterPro" id="IPR013087">
    <property type="entry name" value="Znf_C2H2_type"/>
</dbReference>